<feature type="compositionally biased region" description="Polar residues" evidence="1">
    <location>
        <begin position="986"/>
        <end position="1006"/>
    </location>
</feature>
<feature type="compositionally biased region" description="Polar residues" evidence="1">
    <location>
        <begin position="843"/>
        <end position="866"/>
    </location>
</feature>
<feature type="compositionally biased region" description="Low complexity" evidence="1">
    <location>
        <begin position="576"/>
        <end position="600"/>
    </location>
</feature>
<feature type="compositionally biased region" description="Acidic residues" evidence="1">
    <location>
        <begin position="1651"/>
        <end position="1661"/>
    </location>
</feature>
<dbReference type="STRING" id="1076935.U4LKP5"/>
<keyword evidence="3" id="KW-1185">Reference proteome</keyword>
<feature type="region of interest" description="Disordered" evidence="1">
    <location>
        <begin position="1261"/>
        <end position="1299"/>
    </location>
</feature>
<feature type="compositionally biased region" description="Acidic residues" evidence="1">
    <location>
        <begin position="1214"/>
        <end position="1224"/>
    </location>
</feature>
<feature type="compositionally biased region" description="Basic and acidic residues" evidence="1">
    <location>
        <begin position="1115"/>
        <end position="1125"/>
    </location>
</feature>
<feature type="compositionally biased region" description="Polar residues" evidence="1">
    <location>
        <begin position="1146"/>
        <end position="1155"/>
    </location>
</feature>
<feature type="compositionally biased region" description="Basic and acidic residues" evidence="1">
    <location>
        <begin position="1614"/>
        <end position="1623"/>
    </location>
</feature>
<accession>U4LKP5</accession>
<feature type="compositionally biased region" description="Basic and acidic residues" evidence="1">
    <location>
        <begin position="920"/>
        <end position="932"/>
    </location>
</feature>
<feature type="compositionally biased region" description="Polar residues" evidence="1">
    <location>
        <begin position="1624"/>
        <end position="1650"/>
    </location>
</feature>
<feature type="compositionally biased region" description="Low complexity" evidence="1">
    <location>
        <begin position="677"/>
        <end position="692"/>
    </location>
</feature>
<feature type="compositionally biased region" description="Basic residues" evidence="1">
    <location>
        <begin position="791"/>
        <end position="812"/>
    </location>
</feature>
<feature type="compositionally biased region" description="Polar residues" evidence="1">
    <location>
        <begin position="1754"/>
        <end position="1768"/>
    </location>
</feature>
<feature type="compositionally biased region" description="Polar residues" evidence="1">
    <location>
        <begin position="2064"/>
        <end position="2074"/>
    </location>
</feature>
<feature type="compositionally biased region" description="Basic and acidic residues" evidence="1">
    <location>
        <begin position="1393"/>
        <end position="1413"/>
    </location>
</feature>
<feature type="region of interest" description="Disordered" evidence="1">
    <location>
        <begin position="1700"/>
        <end position="1850"/>
    </location>
</feature>
<feature type="region of interest" description="Disordered" evidence="1">
    <location>
        <begin position="2027"/>
        <end position="2074"/>
    </location>
</feature>
<feature type="compositionally biased region" description="Basic and acidic residues" evidence="1">
    <location>
        <begin position="623"/>
        <end position="634"/>
    </location>
</feature>
<feature type="region of interest" description="Disordered" evidence="1">
    <location>
        <begin position="1378"/>
        <end position="1462"/>
    </location>
</feature>
<feature type="region of interest" description="Disordered" evidence="1">
    <location>
        <begin position="1874"/>
        <end position="1893"/>
    </location>
</feature>
<feature type="region of interest" description="Disordered" evidence="1">
    <location>
        <begin position="1476"/>
        <end position="1510"/>
    </location>
</feature>
<dbReference type="EMBL" id="HF935791">
    <property type="protein sequence ID" value="CCX13241.1"/>
    <property type="molecule type" value="Genomic_DNA"/>
</dbReference>
<feature type="region of interest" description="Disordered" evidence="1">
    <location>
        <begin position="1528"/>
        <end position="1684"/>
    </location>
</feature>
<feature type="region of interest" description="Disordered" evidence="1">
    <location>
        <begin position="1329"/>
        <end position="1349"/>
    </location>
</feature>
<dbReference type="OMA" id="HSESRIA"/>
<feature type="compositionally biased region" description="Basic and acidic residues" evidence="1">
    <location>
        <begin position="1042"/>
        <end position="1061"/>
    </location>
</feature>
<proteinExistence type="predicted"/>
<feature type="compositionally biased region" description="Basic and acidic residues" evidence="1">
    <location>
        <begin position="1425"/>
        <end position="1439"/>
    </location>
</feature>
<evidence type="ECO:0000256" key="1">
    <source>
        <dbReference type="SAM" id="MobiDB-lite"/>
    </source>
</evidence>
<feature type="compositionally biased region" description="Polar residues" evidence="1">
    <location>
        <begin position="1598"/>
        <end position="1613"/>
    </location>
</feature>
<feature type="compositionally biased region" description="Basic and acidic residues" evidence="1">
    <location>
        <begin position="653"/>
        <end position="668"/>
    </location>
</feature>
<dbReference type="Proteomes" id="UP000018144">
    <property type="component" value="Unassembled WGS sequence"/>
</dbReference>
<dbReference type="OrthoDB" id="5431005at2759"/>
<feature type="compositionally biased region" description="Basic and acidic residues" evidence="1">
    <location>
        <begin position="491"/>
        <end position="504"/>
    </location>
</feature>
<evidence type="ECO:0000313" key="2">
    <source>
        <dbReference type="EMBL" id="CCX13241.1"/>
    </source>
</evidence>
<reference evidence="2 3" key="1">
    <citation type="journal article" date="2013" name="PLoS Genet.">
        <title>The genome and development-dependent transcriptomes of Pyronema confluens: a window into fungal evolution.</title>
        <authorList>
            <person name="Traeger S."/>
            <person name="Altegoer F."/>
            <person name="Freitag M."/>
            <person name="Gabaldon T."/>
            <person name="Kempken F."/>
            <person name="Kumar A."/>
            <person name="Marcet-Houben M."/>
            <person name="Poggeler S."/>
            <person name="Stajich J.E."/>
            <person name="Nowrousian M."/>
        </authorList>
    </citation>
    <scope>NUCLEOTIDE SEQUENCE [LARGE SCALE GENOMIC DNA]</scope>
    <source>
        <strain evidence="3">CBS 100304</strain>
        <tissue evidence="2">Vegetative mycelium</tissue>
    </source>
</reference>
<feature type="compositionally biased region" description="Acidic residues" evidence="1">
    <location>
        <begin position="775"/>
        <end position="785"/>
    </location>
</feature>
<feature type="compositionally biased region" description="Low complexity" evidence="1">
    <location>
        <begin position="1103"/>
        <end position="1114"/>
    </location>
</feature>
<name>U4LKP5_PYROM</name>
<feature type="compositionally biased region" description="Basic and acidic residues" evidence="1">
    <location>
        <begin position="1781"/>
        <end position="1792"/>
    </location>
</feature>
<feature type="compositionally biased region" description="Polar residues" evidence="1">
    <location>
        <begin position="1702"/>
        <end position="1713"/>
    </location>
</feature>
<feature type="compositionally biased region" description="Basic and acidic residues" evidence="1">
    <location>
        <begin position="2028"/>
        <end position="2044"/>
    </location>
</feature>
<feature type="region of interest" description="Disordered" evidence="1">
    <location>
        <begin position="574"/>
        <end position="1247"/>
    </location>
</feature>
<feature type="compositionally biased region" description="Acidic residues" evidence="1">
    <location>
        <begin position="1233"/>
        <end position="1247"/>
    </location>
</feature>
<sequence>MNREAHRLQLGTWRLHSNVAQKGSSAPTRGNTEYMLFTTIDFSQSIAPPAFDYFYRGDWFKKMSGPISQLAIDIRSSSNTGGNESRPVRIPTSISMALMDKIQSAPDSREVFGKAEIEDLVDTLGSDQVKWGTMDEASFAALTLVFLYTEDCMAREEGVFRLYTVLNSMRTGNAQEISRRAIFKTSVGEKTLQALTQFFLDTTRRHLLARRWTGLLLGELLETKENRRLFRRICAEGKNSYFLQIGRLLVDGRYRVPKHICGSLVSQLLDGALPNARKQLLSAIMPRDAFELKPFEGGVKFPISIGAQWEDDFAEYLLEIECSREEAGLRIPMCFMAIAVKTGSTYIGKFGGVVCDISDILTLRIPTDADLAHHSWMDIDLANIQAVVMSTVDADTTNLTIYLNDYKEADYLFVLDMKPMKTPETLVIEVRSDEAEFIKNDLISAKAYRREKWNKQQGISKLARPWLETEGEDTSPKRSISVEPITQWERNSQRRREHSQREIADSQGLTQNSIFTLQEVDAMMQETQQPGDLQEPATQDDKDDDFQPLQVQHFGREPSIVPETQDENEAVLEIQAAVKAAPKPADSKKSSPAKASVPKATTQLASKKPAKEKESADLVPAKNKPESAKPKEIPKALPVKSPVTKQPVVENTTGEKNKPDSSKPEETPKAPPAVASVTKTPAAALAKKPVTAIQKPADKKPTTRKPVLKTYSSPKKVAGGLPNTETEKDIYDFTSDEDEPEPPRTTKKKTLAKGKNVTKPQIKTPAKAPKKVEADVYDLDSGDESEPPKVMGKRKGPAKGKRKASPAKKTKASPKNVTAENGQKEIVAGSTDNIFGSDDENEQQVQIPTPQSNEKVANKSKSTKMVPTSPFKLPSKGAAKSDVAAKPSVPKEPTGRFSKAEPKPNRRAIASKAKPVTKFKGKESVSLKHSFSDDEDTSKQSPPKKKKVEKVERPKRSTRAQVKNYKIEPSDLEEDEEESRSNDTEYNNSWVPMSSLASDDLPTSTPLPKVPELPEEASTINFLTSSPAKKTAKSKAKPVSSDIREEPMSTPSRRESQRLKEVTSSSATKEVTKRPTAKTRVAISDLQEEIASTPPQRESLRLKTAVSASASATKEVSKKPIEKAKPGIKPSVFDSSPPRASKHSKATASGKTETQPVKKVPVLENDAPQELPKSRKDQTSKKQSKPPRKLTPKDIEEIHSSPIWDETSDLSSVPDDDDDVDNDEVPLIQVNPEFDEPLIEEPVVEPDTMEPVFETGAIVEQVSLPENGALKKASPTSEPEANEDSKEKSPLKISEQTAKASEVKAIVEAKASKNILFAVPNEVTKELTAIKPSPKRTDELNKASNTKTNTIDTTVDKMAQQVAKKTLVLAAAITTAPVASMAPKSGVTSNNSVDKKSPDKQMPTKESMNKDTSPKTPVPTTPAPSKKDKFEDIYTRLKEAPVSPAAAKVLQSRRKAAEAPKTEAKILTKKGVSKELAPGIFGGESSSGDEQMSPPKLVTAKASASKGFKDSPFKGGIFDEMYKRIKQDPTSQAKAPWLNNEANRTPNGQPKFKSSVKSNAVKDTPKALPAQRTPVVSEATITPKEAISAKSRHDKVTDNASKVDSGFAASSSGKKVEKPRTVEKNNLQSPKTQATEQNEGPSEGYRTNQTDDAEDSSEDDLYSFPKHTPMVKKEPEIRQSVPTKAARRIVVVAGEEEDFIRSMTQRPSTNQDPPVTKPLEFDKKPSQSGKIDTYFPKCRKTVEEATGSPLPKLVSSQRAMESANNQRLSSTSTSPPYSPPVEKHSVKIKQERSLPSSPPIFNKTLQRKQSDIGDTSNEPIFIDSDSSEEPESAEVTPEVTPEPMYRQPELPKVKKVEVPINNKPLEEILSALSSGLKSPSPTKKARFNDLSDKPMLKSVKSEVKPVFNGNKRPAELGSPLVFTKRPELKRVSSSEDALPPVTTVTRKPSGLPNFGNPPDCQKPTRRVSKAPEGSGSVSDEIWNMLGSSQVNPIEELKAQDVQRKKEIQVSKDKGRFYESVQKHGLFKIKRERDSDDKEEKENRKPAKKRRSNDYDDSDSNSSDGESNAESVSDVSINENPWRAALPDYHQETLAVLDRISHHWIHYLMSGEDKAEHVIKDYEAQADKVVSFLQQSHRDEYNEFLTRVKAMREKVLQLCNNTREKARMMVPEGLDLAATKRNMKRKHEELESGIEDMISTLMGSL</sequence>
<feature type="region of interest" description="Disordered" evidence="1">
    <location>
        <begin position="1927"/>
        <end position="1983"/>
    </location>
</feature>
<evidence type="ECO:0000313" key="3">
    <source>
        <dbReference type="Proteomes" id="UP000018144"/>
    </source>
</evidence>
<feature type="region of interest" description="Disordered" evidence="1">
    <location>
        <begin position="467"/>
        <end position="511"/>
    </location>
</feature>
<protein>
    <submittedName>
        <fullName evidence="2">Uncharacterized protein</fullName>
    </submittedName>
</protein>
<organism evidence="2 3">
    <name type="scientific">Pyronema omphalodes (strain CBS 100304)</name>
    <name type="common">Pyronema confluens</name>
    <dbReference type="NCBI Taxonomy" id="1076935"/>
    <lineage>
        <taxon>Eukaryota</taxon>
        <taxon>Fungi</taxon>
        <taxon>Dikarya</taxon>
        <taxon>Ascomycota</taxon>
        <taxon>Pezizomycotina</taxon>
        <taxon>Pezizomycetes</taxon>
        <taxon>Pezizales</taxon>
        <taxon>Pyronemataceae</taxon>
        <taxon>Pyronema</taxon>
    </lineage>
</organism>
<gene>
    <name evidence="2" type="ORF">PCON_12834</name>
</gene>